<dbReference type="PANTHER" id="PTHR30592:SF1">
    <property type="entry name" value="SULFUR CARRIER PROTEIN FDHD"/>
    <property type="match status" value="1"/>
</dbReference>
<keyword evidence="5" id="KW-1185">Reference proteome</keyword>
<dbReference type="InterPro" id="IPR016193">
    <property type="entry name" value="Cytidine_deaminase-like"/>
</dbReference>
<comment type="caution">
    <text evidence="3">Lacks conserved residue(s) required for the propagation of feature annotation.</text>
</comment>
<dbReference type="SUPFAM" id="SSF53927">
    <property type="entry name" value="Cytidine deaminase-like"/>
    <property type="match status" value="1"/>
</dbReference>
<dbReference type="GO" id="GO:0006777">
    <property type="term" value="P:Mo-molybdopterin cofactor biosynthetic process"/>
    <property type="evidence" value="ECO:0007669"/>
    <property type="project" value="UniProtKB-UniRule"/>
</dbReference>
<evidence type="ECO:0000256" key="1">
    <source>
        <dbReference type="ARBA" id="ARBA00022490"/>
    </source>
</evidence>
<evidence type="ECO:0000256" key="3">
    <source>
        <dbReference type="HAMAP-Rule" id="MF_00187"/>
    </source>
</evidence>
<dbReference type="InterPro" id="IPR003786">
    <property type="entry name" value="FdhD"/>
</dbReference>
<evidence type="ECO:0000313" key="4">
    <source>
        <dbReference type="EMBL" id="GIL41710.1"/>
    </source>
</evidence>
<dbReference type="GO" id="GO:0097163">
    <property type="term" value="F:sulfur carrier activity"/>
    <property type="evidence" value="ECO:0007669"/>
    <property type="project" value="UniProtKB-UniRule"/>
</dbReference>
<dbReference type="Gene3D" id="3.40.140.10">
    <property type="entry name" value="Cytidine Deaminase, domain 2"/>
    <property type="match status" value="1"/>
</dbReference>
<dbReference type="PIRSF" id="PIRSF015626">
    <property type="entry name" value="FdhD"/>
    <property type="match status" value="1"/>
</dbReference>
<feature type="active site" description="Cysteine persulfide intermediate" evidence="3">
    <location>
        <position position="110"/>
    </location>
</feature>
<dbReference type="EMBL" id="BOPV01000001">
    <property type="protein sequence ID" value="GIL41710.1"/>
    <property type="molecule type" value="Genomic_DNA"/>
</dbReference>
<name>A0A8S8XLK8_9PROT</name>
<dbReference type="HAMAP" id="MF_00187">
    <property type="entry name" value="FdhD"/>
    <property type="match status" value="1"/>
</dbReference>
<dbReference type="GO" id="GO:0016783">
    <property type="term" value="F:sulfurtransferase activity"/>
    <property type="evidence" value="ECO:0007669"/>
    <property type="project" value="InterPro"/>
</dbReference>
<comment type="caution">
    <text evidence="4">The sequence shown here is derived from an EMBL/GenBank/DDBJ whole genome shotgun (WGS) entry which is preliminary data.</text>
</comment>
<dbReference type="PANTHER" id="PTHR30592">
    <property type="entry name" value="FORMATE DEHYDROGENASE"/>
    <property type="match status" value="1"/>
</dbReference>
<accession>A0A8S8XLK8</accession>
<dbReference type="GO" id="GO:0005737">
    <property type="term" value="C:cytoplasm"/>
    <property type="evidence" value="ECO:0007669"/>
    <property type="project" value="UniProtKB-SubCell"/>
</dbReference>
<comment type="similarity">
    <text evidence="3">Belongs to the FdhD family.</text>
</comment>
<dbReference type="Proteomes" id="UP000681075">
    <property type="component" value="Unassembled WGS sequence"/>
</dbReference>
<organism evidence="4 5">
    <name type="scientific">Roseiterribacter gracilis</name>
    <dbReference type="NCBI Taxonomy" id="2812848"/>
    <lineage>
        <taxon>Bacteria</taxon>
        <taxon>Pseudomonadati</taxon>
        <taxon>Pseudomonadota</taxon>
        <taxon>Alphaproteobacteria</taxon>
        <taxon>Rhodospirillales</taxon>
        <taxon>Roseiterribacteraceae</taxon>
        <taxon>Roseiterribacter</taxon>
    </lineage>
</organism>
<reference evidence="4" key="1">
    <citation type="submission" date="2021-02" db="EMBL/GenBank/DDBJ databases">
        <title>Genome sequence of Rhodospirillales sp. strain TMPK1 isolated from soil.</title>
        <authorList>
            <person name="Nakai R."/>
            <person name="Kusada H."/>
            <person name="Tamaki H."/>
        </authorList>
    </citation>
    <scope>NUCLEOTIDE SEQUENCE</scope>
    <source>
        <strain evidence="4">TMPK1</strain>
    </source>
</reference>
<keyword evidence="1 3" id="KW-0963">Cytoplasm</keyword>
<comment type="subcellular location">
    <subcellularLocation>
        <location evidence="3">Cytoplasm</location>
    </subcellularLocation>
</comment>
<protein>
    <recommendedName>
        <fullName evidence="3">Sulfur carrier protein FdhD</fullName>
    </recommendedName>
</protein>
<dbReference type="Pfam" id="PF02634">
    <property type="entry name" value="FdhD-NarQ"/>
    <property type="match status" value="1"/>
</dbReference>
<evidence type="ECO:0000313" key="5">
    <source>
        <dbReference type="Proteomes" id="UP000681075"/>
    </source>
</evidence>
<evidence type="ECO:0000256" key="2">
    <source>
        <dbReference type="ARBA" id="ARBA00023150"/>
    </source>
</evidence>
<gene>
    <name evidence="3 4" type="primary">fdhD</name>
    <name evidence="4" type="ORF">TMPK1_39470</name>
</gene>
<dbReference type="Gene3D" id="3.10.20.10">
    <property type="match status" value="1"/>
</dbReference>
<dbReference type="AlphaFoldDB" id="A0A8S8XLK8"/>
<dbReference type="RefSeq" id="WP_420245317.1">
    <property type="nucleotide sequence ID" value="NZ_BOPV01000001.1"/>
</dbReference>
<comment type="function">
    <text evidence="3">Required for formate dehydrogenase (FDH) activity. Acts as a sulfur carrier protein that transfers sulfur from IscS to the molybdenum cofactor prior to its insertion into FDH.</text>
</comment>
<keyword evidence="2 3" id="KW-0501">Molybdenum cofactor biosynthesis</keyword>
<dbReference type="NCBIfam" id="TIGR00129">
    <property type="entry name" value="fdhD_narQ"/>
    <property type="match status" value="1"/>
</dbReference>
<sequence length="268" mass="28708">MATPPFVQIQSLRRDGDTTQPGLETIAEEVPVALVYNEISHVVMMATPQDLADFALGFSLTEGILAEPGEIYDLAEAAHATGIEVQLTVAAERFQALKARRRNLTGRTGCGLCGVDSLDEAVRPSRDVGVAPTITHGAIDRAMASLPDLQPLNRDVRALHAAAWASRDGSIVLVREDVGRHNALDKLIGAMAKQAIDPRDGFLVMTSRCSYEIVQKAVMFGIGIVVSVSAPTALAVRMAETSNVTLVASARGTRYNVYARADRISERA</sequence>
<proteinExistence type="inferred from homology"/>